<evidence type="ECO:0000313" key="1">
    <source>
        <dbReference type="EMBL" id="CAN0563345.1"/>
    </source>
</evidence>
<organism evidence="1 2">
    <name type="scientific">Rangifer tarandus platyrhynchus</name>
    <name type="common">Svalbard reindeer</name>
    <dbReference type="NCBI Taxonomy" id="3082113"/>
    <lineage>
        <taxon>Eukaryota</taxon>
        <taxon>Metazoa</taxon>
        <taxon>Chordata</taxon>
        <taxon>Craniata</taxon>
        <taxon>Vertebrata</taxon>
        <taxon>Euteleostomi</taxon>
        <taxon>Mammalia</taxon>
        <taxon>Eutheria</taxon>
        <taxon>Laurasiatheria</taxon>
        <taxon>Artiodactyla</taxon>
        <taxon>Ruminantia</taxon>
        <taxon>Pecora</taxon>
        <taxon>Cervidae</taxon>
        <taxon>Odocoileinae</taxon>
        <taxon>Rangifer</taxon>
    </lineage>
</organism>
<reference evidence="1" key="1">
    <citation type="submission" date="2023-05" db="EMBL/GenBank/DDBJ databases">
        <authorList>
            <consortium name="ELIXIR-Norway"/>
        </authorList>
    </citation>
    <scope>NUCLEOTIDE SEQUENCE</scope>
</reference>
<protein>
    <submittedName>
        <fullName evidence="1">Uncharacterized protein</fullName>
    </submittedName>
</protein>
<evidence type="ECO:0000313" key="2">
    <source>
        <dbReference type="Proteomes" id="UP001162501"/>
    </source>
</evidence>
<dbReference type="Proteomes" id="UP001162501">
    <property type="component" value="Chromosome 8"/>
</dbReference>
<gene>
    <name evidence="1" type="ORF">MRATA1EN22A_LOCUS27506</name>
</gene>
<sequence length="218" mass="22454">MLGLHCWAPAFSSCGERGFCTVVFRLLTVAACPAAPRSLQELRLWHSRTLAPVVGSACLSPRGTLPALTRLPSLYPLGPPCKDTSQSRDSDSGLCLLPASKATGLGGTGITTCLHLPVFSPSEVSGAPPKAACTPPSCRPCPGQHFALSSPQVCSCSRVLSEAPSSGGSPPPPHGFSPRQRPGSLLTPLAGARSWGGGPNSHLRPKSGPGWSSVLVFL</sequence>
<name>A0AC60A6S0_RANTA</name>
<accession>A0AC60A6S0</accession>
<proteinExistence type="predicted"/>
<dbReference type="EMBL" id="OX596092">
    <property type="protein sequence ID" value="CAN0563345.1"/>
    <property type="molecule type" value="Genomic_DNA"/>
</dbReference>
<reference evidence="1" key="2">
    <citation type="submission" date="2025-03" db="EMBL/GenBank/DDBJ databases">
        <authorList>
            <consortium name="ELIXIR-Norway"/>
            <consortium name="Elixir Norway"/>
        </authorList>
    </citation>
    <scope>NUCLEOTIDE SEQUENCE</scope>
</reference>